<dbReference type="InterPro" id="IPR036396">
    <property type="entry name" value="Cyt_P450_sf"/>
</dbReference>
<keyword evidence="5" id="KW-1133">Transmembrane helix</keyword>
<dbReference type="SUPFAM" id="SSF48264">
    <property type="entry name" value="Cytochrome P450"/>
    <property type="match status" value="1"/>
</dbReference>
<keyword evidence="2" id="KW-0349">Heme</keyword>
<evidence type="ECO:0000256" key="4">
    <source>
        <dbReference type="ARBA" id="ARBA00023004"/>
    </source>
</evidence>
<dbReference type="EMBL" id="SWKU01000002">
    <property type="protein sequence ID" value="KAF3009741.1"/>
    <property type="molecule type" value="Genomic_DNA"/>
</dbReference>
<keyword evidence="7" id="KW-1185">Reference proteome</keyword>
<proteinExistence type="inferred from homology"/>
<sequence>MGPILLIIGAIVISPILTYYITSSLFFRTANSKAANKHPPTIPYLVPELFKEYGTFAPFKVRSALQSYVVLRDPIHISRVLDAPDHLTTLGLKAEVAGKLYGLQVPPVALDEGKERIIFHDFEEDMGLSAATENYISVLSANMHDKMFQYDTWTRIEDLWSFLQLVLLRCTLETLFGPALLKRYPRMVRDYLNFDAVIEGFLHGLKDWTAKDWTAAANDDNRNATEAVGIRAVRGHLEAFPPDSMSRPAEVLSIIHTTNSTLHPQTFWTALETLRKSHLTRNLTSLIRQNFSPITHKYDIPALTEEPLVQSLQTEVHRLRTATCTVRINKTAGFPLDKHWSLRNGDMVTMFSHNLSLDRKAWKKAQPEALGRPLEEFWAERFLVADRKTRSGASNQKCDVGVLGDLITRLTKNDGYPGVKFLDALRMATIAVLFAEFEIQLCDEDEVDAAIPPLGEDAFGTMKPVGKVAVRIRKRRT</sequence>
<dbReference type="OrthoDB" id="3366823at2759"/>
<evidence type="ECO:0008006" key="8">
    <source>
        <dbReference type="Google" id="ProtNLM"/>
    </source>
</evidence>
<dbReference type="AlphaFoldDB" id="A0A9P4WEB9"/>
<evidence type="ECO:0000256" key="2">
    <source>
        <dbReference type="ARBA" id="ARBA00022617"/>
    </source>
</evidence>
<keyword evidence="4" id="KW-0408">Iron</keyword>
<keyword evidence="3" id="KW-0479">Metal-binding</keyword>
<gene>
    <name evidence="6" type="ORF">E8E13_009311</name>
</gene>
<evidence type="ECO:0000256" key="1">
    <source>
        <dbReference type="ARBA" id="ARBA00010617"/>
    </source>
</evidence>
<organism evidence="6 7">
    <name type="scientific">Curvularia kusanoi</name>
    <name type="common">Cochliobolus kusanoi</name>
    <dbReference type="NCBI Taxonomy" id="90978"/>
    <lineage>
        <taxon>Eukaryota</taxon>
        <taxon>Fungi</taxon>
        <taxon>Dikarya</taxon>
        <taxon>Ascomycota</taxon>
        <taxon>Pezizomycotina</taxon>
        <taxon>Dothideomycetes</taxon>
        <taxon>Pleosporomycetidae</taxon>
        <taxon>Pleosporales</taxon>
        <taxon>Pleosporineae</taxon>
        <taxon>Pleosporaceae</taxon>
        <taxon>Curvularia</taxon>
    </lineage>
</organism>
<reference evidence="6" key="1">
    <citation type="submission" date="2019-04" db="EMBL/GenBank/DDBJ databases">
        <title>Sequencing of skin fungus with MAO and IRED activity.</title>
        <authorList>
            <person name="Marsaioli A.J."/>
            <person name="Bonatto J.M.C."/>
            <person name="Reis Junior O."/>
        </authorList>
    </citation>
    <scope>NUCLEOTIDE SEQUENCE</scope>
    <source>
        <strain evidence="6">30M1</strain>
    </source>
</reference>
<keyword evidence="5" id="KW-0472">Membrane</keyword>
<name>A0A9P4WEB9_CURKU</name>
<keyword evidence="5" id="KW-0812">Transmembrane</keyword>
<dbReference type="InterPro" id="IPR050529">
    <property type="entry name" value="CYP450_sterol_14alpha_dmase"/>
</dbReference>
<feature type="transmembrane region" description="Helical" evidence="5">
    <location>
        <begin position="6"/>
        <end position="27"/>
    </location>
</feature>
<evidence type="ECO:0000256" key="3">
    <source>
        <dbReference type="ARBA" id="ARBA00022723"/>
    </source>
</evidence>
<dbReference type="PANTHER" id="PTHR24304">
    <property type="entry name" value="CYTOCHROME P450 FAMILY 7"/>
    <property type="match status" value="1"/>
</dbReference>
<protein>
    <recommendedName>
        <fullName evidence="8">Cytochrome P450</fullName>
    </recommendedName>
</protein>
<comment type="caution">
    <text evidence="6">The sequence shown here is derived from an EMBL/GenBank/DDBJ whole genome shotgun (WGS) entry which is preliminary data.</text>
</comment>
<evidence type="ECO:0000313" key="7">
    <source>
        <dbReference type="Proteomes" id="UP000801428"/>
    </source>
</evidence>
<dbReference type="GO" id="GO:0005506">
    <property type="term" value="F:iron ion binding"/>
    <property type="evidence" value="ECO:0007669"/>
    <property type="project" value="InterPro"/>
</dbReference>
<accession>A0A9P4WEB9</accession>
<dbReference type="GO" id="GO:0016705">
    <property type="term" value="F:oxidoreductase activity, acting on paired donors, with incorporation or reduction of molecular oxygen"/>
    <property type="evidence" value="ECO:0007669"/>
    <property type="project" value="InterPro"/>
</dbReference>
<evidence type="ECO:0000313" key="6">
    <source>
        <dbReference type="EMBL" id="KAF3009741.1"/>
    </source>
</evidence>
<dbReference type="GO" id="GO:0020037">
    <property type="term" value="F:heme binding"/>
    <property type="evidence" value="ECO:0007669"/>
    <property type="project" value="InterPro"/>
</dbReference>
<dbReference type="GO" id="GO:0008395">
    <property type="term" value="F:steroid hydroxylase activity"/>
    <property type="evidence" value="ECO:0007669"/>
    <property type="project" value="TreeGrafter"/>
</dbReference>
<dbReference type="Proteomes" id="UP000801428">
    <property type="component" value="Unassembled WGS sequence"/>
</dbReference>
<comment type="similarity">
    <text evidence="1">Belongs to the cytochrome P450 family.</text>
</comment>
<dbReference type="PANTHER" id="PTHR24304:SF2">
    <property type="entry name" value="24-HYDROXYCHOLESTEROL 7-ALPHA-HYDROXYLASE"/>
    <property type="match status" value="1"/>
</dbReference>
<evidence type="ECO:0000256" key="5">
    <source>
        <dbReference type="SAM" id="Phobius"/>
    </source>
</evidence>
<dbReference type="Gene3D" id="1.10.630.10">
    <property type="entry name" value="Cytochrome P450"/>
    <property type="match status" value="1"/>
</dbReference>